<dbReference type="Proteomes" id="UP000585474">
    <property type="component" value="Unassembled WGS sequence"/>
</dbReference>
<feature type="region of interest" description="Disordered" evidence="1">
    <location>
        <begin position="72"/>
        <end position="91"/>
    </location>
</feature>
<keyword evidence="3" id="KW-1185">Reference proteome</keyword>
<feature type="region of interest" description="Disordered" evidence="1">
    <location>
        <begin position="106"/>
        <end position="135"/>
    </location>
</feature>
<dbReference type="EMBL" id="BJWL01000013">
    <property type="protein sequence ID" value="GFY99339.1"/>
    <property type="molecule type" value="Genomic_DNA"/>
</dbReference>
<dbReference type="OrthoDB" id="1747164at2759"/>
<gene>
    <name evidence="2" type="ORF">Acr_13g0007400</name>
</gene>
<feature type="compositionally biased region" description="Basic and acidic residues" evidence="1">
    <location>
        <begin position="72"/>
        <end position="81"/>
    </location>
</feature>
<accession>A0A7J0FME6</accession>
<sequence>MRRVRRARCMRRAMKRASSKWLCLTHVEAPCERLSTLRHEAHQFLGIFWVYMCVFSPDCKTFMEMFQEVAESQRKKEENKDASATAGLLDKLSVEDEKTEVKACEEASVAAKKEPESEHGTNDADKKCEDPFSSS</sequence>
<protein>
    <submittedName>
        <fullName evidence="2">Pleckstrin homology (PH) domain superfamily protein</fullName>
    </submittedName>
</protein>
<evidence type="ECO:0000313" key="3">
    <source>
        <dbReference type="Proteomes" id="UP000585474"/>
    </source>
</evidence>
<comment type="caution">
    <text evidence="2">The sequence shown here is derived from an EMBL/GenBank/DDBJ whole genome shotgun (WGS) entry which is preliminary data.</text>
</comment>
<name>A0A7J0FME6_9ERIC</name>
<dbReference type="AlphaFoldDB" id="A0A7J0FME6"/>
<reference evidence="2 3" key="1">
    <citation type="submission" date="2019-07" db="EMBL/GenBank/DDBJ databases">
        <title>De Novo Assembly of kiwifruit Actinidia rufa.</title>
        <authorList>
            <person name="Sugita-Konishi S."/>
            <person name="Sato K."/>
            <person name="Mori E."/>
            <person name="Abe Y."/>
            <person name="Kisaki G."/>
            <person name="Hamano K."/>
            <person name="Suezawa K."/>
            <person name="Otani M."/>
            <person name="Fukuda T."/>
            <person name="Manabe T."/>
            <person name="Gomi K."/>
            <person name="Tabuchi M."/>
            <person name="Akimitsu K."/>
            <person name="Kataoka I."/>
        </authorList>
    </citation>
    <scope>NUCLEOTIDE SEQUENCE [LARGE SCALE GENOMIC DNA]</scope>
    <source>
        <strain evidence="3">cv. Fuchu</strain>
    </source>
</reference>
<proteinExistence type="predicted"/>
<evidence type="ECO:0000256" key="1">
    <source>
        <dbReference type="SAM" id="MobiDB-lite"/>
    </source>
</evidence>
<organism evidence="2 3">
    <name type="scientific">Actinidia rufa</name>
    <dbReference type="NCBI Taxonomy" id="165716"/>
    <lineage>
        <taxon>Eukaryota</taxon>
        <taxon>Viridiplantae</taxon>
        <taxon>Streptophyta</taxon>
        <taxon>Embryophyta</taxon>
        <taxon>Tracheophyta</taxon>
        <taxon>Spermatophyta</taxon>
        <taxon>Magnoliopsida</taxon>
        <taxon>eudicotyledons</taxon>
        <taxon>Gunneridae</taxon>
        <taxon>Pentapetalae</taxon>
        <taxon>asterids</taxon>
        <taxon>Ericales</taxon>
        <taxon>Actinidiaceae</taxon>
        <taxon>Actinidia</taxon>
    </lineage>
</organism>
<evidence type="ECO:0000313" key="2">
    <source>
        <dbReference type="EMBL" id="GFY99339.1"/>
    </source>
</evidence>